<feature type="transmembrane region" description="Helical" evidence="3">
    <location>
        <begin position="219"/>
        <end position="237"/>
    </location>
</feature>
<feature type="transmembrane region" description="Helical" evidence="3">
    <location>
        <begin position="186"/>
        <end position="207"/>
    </location>
</feature>
<evidence type="ECO:0000256" key="3">
    <source>
        <dbReference type="SAM" id="Phobius"/>
    </source>
</evidence>
<dbReference type="InterPro" id="IPR050327">
    <property type="entry name" value="Proton-linked_MCT"/>
</dbReference>
<dbReference type="InterPro" id="IPR011701">
    <property type="entry name" value="MFS"/>
</dbReference>
<reference evidence="5" key="1">
    <citation type="journal article" date="2020" name="Stud. Mycol.">
        <title>101 Dothideomycetes genomes: a test case for predicting lifestyles and emergence of pathogens.</title>
        <authorList>
            <person name="Haridas S."/>
            <person name="Albert R."/>
            <person name="Binder M."/>
            <person name="Bloem J."/>
            <person name="Labutti K."/>
            <person name="Salamov A."/>
            <person name="Andreopoulos B."/>
            <person name="Baker S."/>
            <person name="Barry K."/>
            <person name="Bills G."/>
            <person name="Bluhm B."/>
            <person name="Cannon C."/>
            <person name="Castanera R."/>
            <person name="Culley D."/>
            <person name="Daum C."/>
            <person name="Ezra D."/>
            <person name="Gonzalez J."/>
            <person name="Henrissat B."/>
            <person name="Kuo A."/>
            <person name="Liang C."/>
            <person name="Lipzen A."/>
            <person name="Lutzoni F."/>
            <person name="Magnuson J."/>
            <person name="Mondo S."/>
            <person name="Nolan M."/>
            <person name="Ohm R."/>
            <person name="Pangilinan J."/>
            <person name="Park H.-J."/>
            <person name="Ramirez L."/>
            <person name="Alfaro M."/>
            <person name="Sun H."/>
            <person name="Tritt A."/>
            <person name="Yoshinaga Y."/>
            <person name="Zwiers L.-H."/>
            <person name="Turgeon B."/>
            <person name="Goodwin S."/>
            <person name="Spatafora J."/>
            <person name="Crous P."/>
            <person name="Grigoriev I."/>
        </authorList>
    </citation>
    <scope>NUCLEOTIDE SEQUENCE</scope>
    <source>
        <strain evidence="5">CBS 269.34</strain>
    </source>
</reference>
<dbReference type="Pfam" id="PF07690">
    <property type="entry name" value="MFS_1"/>
    <property type="match status" value="1"/>
</dbReference>
<comment type="similarity">
    <text evidence="2">Belongs to the major facilitator superfamily. Monocarboxylate porter (TC 2.A.1.13) family.</text>
</comment>
<feature type="transmembrane region" description="Helical" evidence="3">
    <location>
        <begin position="327"/>
        <end position="347"/>
    </location>
</feature>
<feature type="transmembrane region" description="Helical" evidence="3">
    <location>
        <begin position="424"/>
        <end position="444"/>
    </location>
</feature>
<dbReference type="Proteomes" id="UP000799750">
    <property type="component" value="Unassembled WGS sequence"/>
</dbReference>
<feature type="non-terminal residue" evidence="5">
    <location>
        <position position="446"/>
    </location>
</feature>
<evidence type="ECO:0000259" key="4">
    <source>
        <dbReference type="PROSITE" id="PS50850"/>
    </source>
</evidence>
<dbReference type="SUPFAM" id="SSF103473">
    <property type="entry name" value="MFS general substrate transporter"/>
    <property type="match status" value="1"/>
</dbReference>
<feature type="transmembrane region" description="Helical" evidence="3">
    <location>
        <begin position="54"/>
        <end position="76"/>
    </location>
</feature>
<organism evidence="5 6">
    <name type="scientific">Lophium mytilinum</name>
    <dbReference type="NCBI Taxonomy" id="390894"/>
    <lineage>
        <taxon>Eukaryota</taxon>
        <taxon>Fungi</taxon>
        <taxon>Dikarya</taxon>
        <taxon>Ascomycota</taxon>
        <taxon>Pezizomycotina</taxon>
        <taxon>Dothideomycetes</taxon>
        <taxon>Pleosporomycetidae</taxon>
        <taxon>Mytilinidiales</taxon>
        <taxon>Mytilinidiaceae</taxon>
        <taxon>Lophium</taxon>
    </lineage>
</organism>
<feature type="transmembrane region" description="Helical" evidence="3">
    <location>
        <begin position="96"/>
        <end position="116"/>
    </location>
</feature>
<comment type="subcellular location">
    <subcellularLocation>
        <location evidence="1">Membrane</location>
        <topology evidence="1">Multi-pass membrane protein</topology>
    </subcellularLocation>
</comment>
<dbReference type="EMBL" id="MU004192">
    <property type="protein sequence ID" value="KAF2493242.1"/>
    <property type="molecule type" value="Genomic_DNA"/>
</dbReference>
<proteinExistence type="inferred from homology"/>
<dbReference type="OrthoDB" id="2213137at2759"/>
<dbReference type="PANTHER" id="PTHR11360:SF287">
    <property type="entry name" value="MFS MONOCARBOXYLATE TRANSPORTER"/>
    <property type="match status" value="1"/>
</dbReference>
<protein>
    <submittedName>
        <fullName evidence="5">MFS monocarboxylate transporter</fullName>
    </submittedName>
</protein>
<keyword evidence="3" id="KW-1133">Transmembrane helix</keyword>
<dbReference type="PROSITE" id="PS50850">
    <property type="entry name" value="MFS"/>
    <property type="match status" value="1"/>
</dbReference>
<feature type="domain" description="Major facilitator superfamily (MFS) profile" evidence="4">
    <location>
        <begin position="261"/>
        <end position="446"/>
    </location>
</feature>
<dbReference type="GO" id="GO:0022857">
    <property type="term" value="F:transmembrane transporter activity"/>
    <property type="evidence" value="ECO:0007669"/>
    <property type="project" value="InterPro"/>
</dbReference>
<dbReference type="PANTHER" id="PTHR11360">
    <property type="entry name" value="MONOCARBOXYLATE TRANSPORTER"/>
    <property type="match status" value="1"/>
</dbReference>
<feature type="transmembrane region" description="Helical" evidence="3">
    <location>
        <begin position="128"/>
        <end position="147"/>
    </location>
</feature>
<keyword evidence="3" id="KW-0472">Membrane</keyword>
<name>A0A6A6QLV7_9PEZI</name>
<dbReference type="Gene3D" id="1.20.1250.20">
    <property type="entry name" value="MFS general substrate transporter like domains"/>
    <property type="match status" value="2"/>
</dbReference>
<evidence type="ECO:0000313" key="6">
    <source>
        <dbReference type="Proteomes" id="UP000799750"/>
    </source>
</evidence>
<evidence type="ECO:0000256" key="2">
    <source>
        <dbReference type="ARBA" id="ARBA00006727"/>
    </source>
</evidence>
<feature type="transmembrane region" description="Helical" evidence="3">
    <location>
        <begin position="390"/>
        <end position="412"/>
    </location>
</feature>
<feature type="transmembrane region" description="Helical" evidence="3">
    <location>
        <begin position="153"/>
        <end position="174"/>
    </location>
</feature>
<dbReference type="GO" id="GO:0016020">
    <property type="term" value="C:membrane"/>
    <property type="evidence" value="ECO:0007669"/>
    <property type="project" value="UniProtKB-SubCell"/>
</dbReference>
<dbReference type="InterPro" id="IPR020846">
    <property type="entry name" value="MFS_dom"/>
</dbReference>
<sequence length="446" mass="47622">MASPSSDVELQSLSNPSTQLHIENATAATVRQSIDSQTMEIEQPSLPPTDTGMAAWLVLAGCSLIQAPVWGFPLAFGVFQEYYSKHPHEINGDASSVAVIGTTTTGIMYLLSPITFTVLSRWPRLRRWVGPIGLVIIAVGFLISSFATSVSQLIATQGVICALGAGLLFAPTTLYLDEWFVRRKGLAYGIMWGGKSVAGVALPFIMSASLERFGSRTTLRAWTVAIIILTAPLLYFLRPRIPLSQTHTVRPMSLAFLRLPTFWMLQTGNILQSLGYFLPSAYLSQYAVSQTHSTTTIGTLLIALFNAASVPGSICIGMLGDRLRITTVVLVTSLGSAVAVFLFWGFASQVALLAVFAIAYGFFAGGFSSTWSGVLTALKAESPALDTGLVFGLLAGGRGVGNVISGPLSVVLLREDGWMREGRWGYGSGYGPMILFTGATALLGGW</sequence>
<dbReference type="InterPro" id="IPR036259">
    <property type="entry name" value="MFS_trans_sf"/>
</dbReference>
<feature type="transmembrane region" description="Helical" evidence="3">
    <location>
        <begin position="297"/>
        <end position="320"/>
    </location>
</feature>
<evidence type="ECO:0000256" key="1">
    <source>
        <dbReference type="ARBA" id="ARBA00004141"/>
    </source>
</evidence>
<dbReference type="AlphaFoldDB" id="A0A6A6QLV7"/>
<keyword evidence="6" id="KW-1185">Reference proteome</keyword>
<keyword evidence="3" id="KW-0812">Transmembrane</keyword>
<accession>A0A6A6QLV7</accession>
<gene>
    <name evidence="5" type="ORF">BU16DRAFT_489716</name>
</gene>
<evidence type="ECO:0000313" key="5">
    <source>
        <dbReference type="EMBL" id="KAF2493242.1"/>
    </source>
</evidence>
<feature type="transmembrane region" description="Helical" evidence="3">
    <location>
        <begin position="353"/>
        <end position="378"/>
    </location>
</feature>